<accession>A0A0V1F1Z0</accession>
<dbReference type="EMBL" id="JYDT01000772">
    <property type="protein sequence ID" value="KRY80137.1"/>
    <property type="molecule type" value="Genomic_DNA"/>
</dbReference>
<gene>
    <name evidence="1" type="ORF">T4D_10995</name>
</gene>
<evidence type="ECO:0000313" key="1">
    <source>
        <dbReference type="EMBL" id="KRY80137.1"/>
    </source>
</evidence>
<sequence length="48" mass="5357">MSVGFCISIAGLKKDLCNIFRNIKKTPLHGEGMQMTLRQFLDMPGKST</sequence>
<reference evidence="1 2" key="1">
    <citation type="submission" date="2015-01" db="EMBL/GenBank/DDBJ databases">
        <title>Evolution of Trichinella species and genotypes.</title>
        <authorList>
            <person name="Korhonen P.K."/>
            <person name="Edoardo P."/>
            <person name="Giuseppe L.R."/>
            <person name="Gasser R.B."/>
        </authorList>
    </citation>
    <scope>NUCLEOTIDE SEQUENCE [LARGE SCALE GENOMIC DNA]</scope>
    <source>
        <strain evidence="1">ISS470</strain>
    </source>
</reference>
<comment type="caution">
    <text evidence="1">The sequence shown here is derived from an EMBL/GenBank/DDBJ whole genome shotgun (WGS) entry which is preliminary data.</text>
</comment>
<organism evidence="1 2">
    <name type="scientific">Trichinella pseudospiralis</name>
    <name type="common">Parasitic roundworm</name>
    <dbReference type="NCBI Taxonomy" id="6337"/>
    <lineage>
        <taxon>Eukaryota</taxon>
        <taxon>Metazoa</taxon>
        <taxon>Ecdysozoa</taxon>
        <taxon>Nematoda</taxon>
        <taxon>Enoplea</taxon>
        <taxon>Dorylaimia</taxon>
        <taxon>Trichinellida</taxon>
        <taxon>Trichinellidae</taxon>
        <taxon>Trichinella</taxon>
    </lineage>
</organism>
<dbReference type="Proteomes" id="UP000054995">
    <property type="component" value="Unassembled WGS sequence"/>
</dbReference>
<name>A0A0V1F1Z0_TRIPS</name>
<dbReference type="AlphaFoldDB" id="A0A0V1F1Z0"/>
<protein>
    <submittedName>
        <fullName evidence="1">Uncharacterized protein</fullName>
    </submittedName>
</protein>
<keyword evidence="2" id="KW-1185">Reference proteome</keyword>
<proteinExistence type="predicted"/>
<evidence type="ECO:0000313" key="2">
    <source>
        <dbReference type="Proteomes" id="UP000054995"/>
    </source>
</evidence>